<feature type="region of interest" description="Disordered" evidence="1">
    <location>
        <begin position="55"/>
        <end position="86"/>
    </location>
</feature>
<dbReference type="AlphaFoldDB" id="A0AAW0YCW5"/>
<proteinExistence type="predicted"/>
<sequence>MVLLVTMICLLLHEKLAHKIIKDNPPDYESLIKAETPPPSFDEVHFYEHYTNTSTTTTIPTTTTNTIPNTTTPVTTSTPSYQLHYT</sequence>
<gene>
    <name evidence="3" type="ORF">OTU49_015750</name>
</gene>
<feature type="compositionally biased region" description="Low complexity" evidence="1">
    <location>
        <begin position="55"/>
        <end position="80"/>
    </location>
</feature>
<keyword evidence="2" id="KW-0732">Signal</keyword>
<feature type="signal peptide" evidence="2">
    <location>
        <begin position="1"/>
        <end position="17"/>
    </location>
</feature>
<evidence type="ECO:0000256" key="2">
    <source>
        <dbReference type="SAM" id="SignalP"/>
    </source>
</evidence>
<dbReference type="Proteomes" id="UP001445076">
    <property type="component" value="Unassembled WGS sequence"/>
</dbReference>
<evidence type="ECO:0000256" key="1">
    <source>
        <dbReference type="SAM" id="MobiDB-lite"/>
    </source>
</evidence>
<dbReference type="EMBL" id="JARKIK010000010">
    <property type="protein sequence ID" value="KAK8749241.1"/>
    <property type="molecule type" value="Genomic_DNA"/>
</dbReference>
<protein>
    <submittedName>
        <fullName evidence="3">Uncharacterized protein</fullName>
    </submittedName>
</protein>
<accession>A0AAW0YCW5</accession>
<evidence type="ECO:0000313" key="4">
    <source>
        <dbReference type="Proteomes" id="UP001445076"/>
    </source>
</evidence>
<feature type="non-terminal residue" evidence="3">
    <location>
        <position position="86"/>
    </location>
</feature>
<comment type="caution">
    <text evidence="3">The sequence shown here is derived from an EMBL/GenBank/DDBJ whole genome shotgun (WGS) entry which is preliminary data.</text>
</comment>
<evidence type="ECO:0000313" key="3">
    <source>
        <dbReference type="EMBL" id="KAK8749241.1"/>
    </source>
</evidence>
<name>A0AAW0YCW5_CHEQU</name>
<organism evidence="3 4">
    <name type="scientific">Cherax quadricarinatus</name>
    <name type="common">Australian red claw crayfish</name>
    <dbReference type="NCBI Taxonomy" id="27406"/>
    <lineage>
        <taxon>Eukaryota</taxon>
        <taxon>Metazoa</taxon>
        <taxon>Ecdysozoa</taxon>
        <taxon>Arthropoda</taxon>
        <taxon>Crustacea</taxon>
        <taxon>Multicrustacea</taxon>
        <taxon>Malacostraca</taxon>
        <taxon>Eumalacostraca</taxon>
        <taxon>Eucarida</taxon>
        <taxon>Decapoda</taxon>
        <taxon>Pleocyemata</taxon>
        <taxon>Astacidea</taxon>
        <taxon>Parastacoidea</taxon>
        <taxon>Parastacidae</taxon>
        <taxon>Cherax</taxon>
    </lineage>
</organism>
<keyword evidence="4" id="KW-1185">Reference proteome</keyword>
<feature type="chain" id="PRO_5043530709" evidence="2">
    <location>
        <begin position="18"/>
        <end position="86"/>
    </location>
</feature>
<reference evidence="3 4" key="1">
    <citation type="journal article" date="2024" name="BMC Genomics">
        <title>Genome assembly of redclaw crayfish (Cherax quadricarinatus) provides insights into its immune adaptation and hypoxia tolerance.</title>
        <authorList>
            <person name="Liu Z."/>
            <person name="Zheng J."/>
            <person name="Li H."/>
            <person name="Fang K."/>
            <person name="Wang S."/>
            <person name="He J."/>
            <person name="Zhou D."/>
            <person name="Weng S."/>
            <person name="Chi M."/>
            <person name="Gu Z."/>
            <person name="He J."/>
            <person name="Li F."/>
            <person name="Wang M."/>
        </authorList>
    </citation>
    <scope>NUCLEOTIDE SEQUENCE [LARGE SCALE GENOMIC DNA]</scope>
    <source>
        <strain evidence="3">ZL_2023a</strain>
    </source>
</reference>